<protein>
    <recommendedName>
        <fullName evidence="3">CoA transferase</fullName>
    </recommendedName>
</protein>
<dbReference type="InterPro" id="IPR003673">
    <property type="entry name" value="CoA-Trfase_fam_III"/>
</dbReference>
<accession>A0A494TDA8</accession>
<dbReference type="KEGG" id="spha:D3Y57_04485"/>
<dbReference type="PANTHER" id="PTHR48228:SF4">
    <property type="entry name" value="BLR3030 PROTEIN"/>
    <property type="match status" value="1"/>
</dbReference>
<keyword evidence="2" id="KW-1185">Reference proteome</keyword>
<evidence type="ECO:0000313" key="2">
    <source>
        <dbReference type="Proteomes" id="UP000276254"/>
    </source>
</evidence>
<dbReference type="Gene3D" id="3.40.50.10540">
    <property type="entry name" value="Crotonobetainyl-coa:carnitine coa-transferase, domain 1"/>
    <property type="match status" value="1"/>
</dbReference>
<dbReference type="RefSeq" id="WP_121151723.1">
    <property type="nucleotide sequence ID" value="NZ_CP032828.1"/>
</dbReference>
<name>A0A494TDA8_SPHPE</name>
<reference evidence="1 2" key="1">
    <citation type="submission" date="2018-09" db="EMBL/GenBank/DDBJ databases">
        <title>Sphingomonas peninsula sp. nov., isolated from fildes peninsula, Antarctic soil.</title>
        <authorList>
            <person name="Yingchao G."/>
        </authorList>
    </citation>
    <scope>NUCLEOTIDE SEQUENCE [LARGE SCALE GENOMIC DNA]</scope>
    <source>
        <strain evidence="1 2">YZ-8</strain>
        <plasmid evidence="1 2">unnamed1</plasmid>
    </source>
</reference>
<dbReference type="SUPFAM" id="SSF89796">
    <property type="entry name" value="CoA-transferase family III (CaiB/BaiF)"/>
    <property type="match status" value="1"/>
</dbReference>
<dbReference type="GO" id="GO:0003824">
    <property type="term" value="F:catalytic activity"/>
    <property type="evidence" value="ECO:0007669"/>
    <property type="project" value="InterPro"/>
</dbReference>
<sequence length="316" mass="32874">MKRALSAATRWVDEIAVRSATIGNAVKMDPSAVFDRSEAVSLGEPGVRSANNSARMIRAANGWLALNLARESDSELMPAWLAGRRAVEQDVEDLIEQGALLGLPVARVGEAFPATNLIRKMAAGGVPNRHRLRVVDLSSLWAGPLCGSVFAAMGADVVKVESITRPDTTATSAPAFDVRLNGGKERVALDFHGPELRARLHGADVIISSARRRVFDKGDLAPERLFALNPALIWVAISGYGWTGSQTNRVAFGDDAAAAGGLVRWTAGGAPRFIGDALADPLTGLAAATAALDAVARGGGFMVDAAMAGIAASVAA</sequence>
<keyword evidence="1" id="KW-0614">Plasmid</keyword>
<dbReference type="Pfam" id="PF02515">
    <property type="entry name" value="CoA_transf_3"/>
    <property type="match status" value="1"/>
</dbReference>
<evidence type="ECO:0000313" key="1">
    <source>
        <dbReference type="EMBL" id="AYJ85282.1"/>
    </source>
</evidence>
<dbReference type="GeneID" id="39491337"/>
<evidence type="ECO:0008006" key="3">
    <source>
        <dbReference type="Google" id="ProtNLM"/>
    </source>
</evidence>
<proteinExistence type="predicted"/>
<dbReference type="PANTHER" id="PTHR48228">
    <property type="entry name" value="SUCCINYL-COA--D-CITRAMALATE COA-TRANSFERASE"/>
    <property type="match status" value="1"/>
</dbReference>
<dbReference type="InterPro" id="IPR050509">
    <property type="entry name" value="CoA-transferase_III"/>
</dbReference>
<organism evidence="1 2">
    <name type="scientific">Sphingomonas paeninsulae</name>
    <dbReference type="NCBI Taxonomy" id="2319844"/>
    <lineage>
        <taxon>Bacteria</taxon>
        <taxon>Pseudomonadati</taxon>
        <taxon>Pseudomonadota</taxon>
        <taxon>Alphaproteobacteria</taxon>
        <taxon>Sphingomonadales</taxon>
        <taxon>Sphingomonadaceae</taxon>
        <taxon>Sphingomonas</taxon>
    </lineage>
</organism>
<dbReference type="AlphaFoldDB" id="A0A494TDA8"/>
<dbReference type="EMBL" id="CP032828">
    <property type="protein sequence ID" value="AYJ85282.1"/>
    <property type="molecule type" value="Genomic_DNA"/>
</dbReference>
<gene>
    <name evidence="1" type="ORF">D3Y57_04485</name>
</gene>
<geneLocation type="plasmid" evidence="1">
    <name>unnamed1</name>
</geneLocation>
<dbReference type="Proteomes" id="UP000276254">
    <property type="component" value="Plasmid unnamed1"/>
</dbReference>
<dbReference type="InterPro" id="IPR023606">
    <property type="entry name" value="CoA-Trfase_III_dom_1_sf"/>
</dbReference>
<dbReference type="OrthoDB" id="4909260at2"/>